<dbReference type="NCBIfam" id="TIGR00613">
    <property type="entry name" value="reco"/>
    <property type="match status" value="1"/>
</dbReference>
<dbReference type="InterPro" id="IPR022572">
    <property type="entry name" value="DNA_rep/recomb_RecO_N"/>
</dbReference>
<evidence type="ECO:0000313" key="5">
    <source>
        <dbReference type="EMBL" id="OUI79503.1"/>
    </source>
</evidence>
<keyword evidence="6" id="KW-1185">Reference proteome</keyword>
<comment type="caution">
    <text evidence="5">The sequence shown here is derived from an EMBL/GenBank/DDBJ whole genome shotgun (WGS) entry which is preliminary data.</text>
</comment>
<accession>A0A251ZXX7</accession>
<organism evidence="5 6">
    <name type="scientific">Commensalibacter intestini</name>
    <dbReference type="NCBI Taxonomy" id="479936"/>
    <lineage>
        <taxon>Bacteria</taxon>
        <taxon>Pseudomonadati</taxon>
        <taxon>Pseudomonadota</taxon>
        <taxon>Alphaproteobacteria</taxon>
        <taxon>Acetobacterales</taxon>
        <taxon>Acetobacteraceae</taxon>
    </lineage>
</organism>
<evidence type="ECO:0000256" key="3">
    <source>
        <dbReference type="ARBA" id="ARBA00023204"/>
    </source>
</evidence>
<reference evidence="6" key="1">
    <citation type="submission" date="2014-06" db="EMBL/GenBank/DDBJ databases">
        <authorList>
            <person name="Winans N.J."/>
            <person name="Newell P.D."/>
            <person name="Douglas A.E."/>
        </authorList>
    </citation>
    <scope>NUCLEOTIDE SEQUENCE [LARGE SCALE GENOMIC DNA]</scope>
    <source>
        <strain evidence="6">DmL_052</strain>
    </source>
</reference>
<dbReference type="PANTHER" id="PTHR33991:SF1">
    <property type="entry name" value="DNA REPAIR PROTEIN RECO"/>
    <property type="match status" value="1"/>
</dbReference>
<protein>
    <recommendedName>
        <fullName evidence="4">DNA replication/recombination mediator RecO N-terminal domain-containing protein</fullName>
    </recommendedName>
</protein>
<dbReference type="InterPro" id="IPR042242">
    <property type="entry name" value="RecO_C"/>
</dbReference>
<dbReference type="InterPro" id="IPR003717">
    <property type="entry name" value="RecO"/>
</dbReference>
<evidence type="ECO:0000256" key="2">
    <source>
        <dbReference type="ARBA" id="ARBA00023172"/>
    </source>
</evidence>
<dbReference type="EMBL" id="JOPB01000001">
    <property type="protein sequence ID" value="OUI79503.1"/>
    <property type="molecule type" value="Genomic_DNA"/>
</dbReference>
<evidence type="ECO:0000256" key="1">
    <source>
        <dbReference type="ARBA" id="ARBA00022763"/>
    </source>
</evidence>
<dbReference type="GO" id="GO:0043590">
    <property type="term" value="C:bacterial nucleoid"/>
    <property type="evidence" value="ECO:0007669"/>
    <property type="project" value="TreeGrafter"/>
</dbReference>
<proteinExistence type="predicted"/>
<dbReference type="GO" id="GO:0006310">
    <property type="term" value="P:DNA recombination"/>
    <property type="evidence" value="ECO:0007669"/>
    <property type="project" value="UniProtKB-KW"/>
</dbReference>
<evidence type="ECO:0000313" key="6">
    <source>
        <dbReference type="Proteomes" id="UP000194946"/>
    </source>
</evidence>
<name>A0A251ZXX7_9PROT</name>
<dbReference type="Gene3D" id="1.20.1440.120">
    <property type="entry name" value="Recombination protein O, C-terminal domain"/>
    <property type="match status" value="1"/>
</dbReference>
<evidence type="ECO:0000259" key="4">
    <source>
        <dbReference type="Pfam" id="PF11967"/>
    </source>
</evidence>
<keyword evidence="3" id="KW-0234">DNA repair</keyword>
<dbReference type="RefSeq" id="WP_086631807.1">
    <property type="nucleotide sequence ID" value="NZ_JOPB01000001.1"/>
</dbReference>
<dbReference type="Pfam" id="PF11967">
    <property type="entry name" value="RecO_N"/>
    <property type="match status" value="1"/>
</dbReference>
<sequence length="249" mass="28146">MLEWASPSIILSTRHYGEVDGIVSVLSIDQGLYRGLVRAMGARKQSSTWQMGNFIAAEWSAKLQDQLGHFKGELVRANFASLASFPFAFTILSSICAVAEGSLIERQPVPEIARLLFKILTYLSLDPQEAEEKAFSQLLRWEVLLLAELGYGLDFSVCQEYGAQETYWVSPKTGKVVTEAMAGEWKPRLFRLPALFIDDTDQGTHQDWYDGLLLTGYFLEKHVFFLKNRPIPNARISLLERVKKLLPNV</sequence>
<dbReference type="AlphaFoldDB" id="A0A251ZXX7"/>
<dbReference type="InterPro" id="IPR037278">
    <property type="entry name" value="ARFGAP/RecO"/>
</dbReference>
<gene>
    <name evidence="5" type="ORF">HK18_02835</name>
</gene>
<keyword evidence="2" id="KW-0233">DNA recombination</keyword>
<dbReference type="PANTHER" id="PTHR33991">
    <property type="entry name" value="DNA REPAIR PROTEIN RECO"/>
    <property type="match status" value="1"/>
</dbReference>
<feature type="domain" description="DNA replication/recombination mediator RecO N-terminal" evidence="4">
    <location>
        <begin position="1"/>
        <end position="76"/>
    </location>
</feature>
<dbReference type="Proteomes" id="UP000194946">
    <property type="component" value="Unassembled WGS sequence"/>
</dbReference>
<dbReference type="GO" id="GO:0006302">
    <property type="term" value="P:double-strand break repair"/>
    <property type="evidence" value="ECO:0007669"/>
    <property type="project" value="TreeGrafter"/>
</dbReference>
<dbReference type="Pfam" id="PF02565">
    <property type="entry name" value="RecO_C"/>
    <property type="match status" value="1"/>
</dbReference>
<keyword evidence="1" id="KW-0227">DNA damage</keyword>
<dbReference type="SUPFAM" id="SSF57863">
    <property type="entry name" value="ArfGap/RecO-like zinc finger"/>
    <property type="match status" value="1"/>
</dbReference>